<feature type="domain" description="EAL" evidence="1">
    <location>
        <begin position="1"/>
        <end position="235"/>
    </location>
</feature>
<dbReference type="Pfam" id="PF00563">
    <property type="entry name" value="EAL"/>
    <property type="match status" value="1"/>
</dbReference>
<protein>
    <submittedName>
        <fullName evidence="2">EAL domain-containing protein</fullName>
    </submittedName>
</protein>
<accession>A0AA45KG38</accession>
<evidence type="ECO:0000313" key="3">
    <source>
        <dbReference type="Proteomes" id="UP000663608"/>
    </source>
</evidence>
<dbReference type="KEGG" id="lti:JW886_09770"/>
<evidence type="ECO:0000259" key="1">
    <source>
        <dbReference type="PROSITE" id="PS50883"/>
    </source>
</evidence>
<dbReference type="RefSeq" id="WP_205871999.1">
    <property type="nucleotide sequence ID" value="NZ_CP070872.1"/>
</dbReference>
<dbReference type="InterPro" id="IPR035919">
    <property type="entry name" value="EAL_sf"/>
</dbReference>
<dbReference type="AlphaFoldDB" id="A0AA45KG38"/>
<dbReference type="InterPro" id="IPR001633">
    <property type="entry name" value="EAL_dom"/>
</dbReference>
<dbReference type="EMBL" id="CP070872">
    <property type="protein sequence ID" value="QSE76715.1"/>
    <property type="molecule type" value="Genomic_DNA"/>
</dbReference>
<name>A0AA45KG38_9LACT</name>
<dbReference type="Gene3D" id="3.20.20.450">
    <property type="entry name" value="EAL domain"/>
    <property type="match status" value="1"/>
</dbReference>
<dbReference type="PROSITE" id="PS50883">
    <property type="entry name" value="EAL"/>
    <property type="match status" value="1"/>
</dbReference>
<dbReference type="Proteomes" id="UP000663608">
    <property type="component" value="Chromosome"/>
</dbReference>
<organism evidence="2 3">
    <name type="scientific">Lactococcus taiwanensis</name>
    <dbReference type="NCBI Taxonomy" id="1151742"/>
    <lineage>
        <taxon>Bacteria</taxon>
        <taxon>Bacillati</taxon>
        <taxon>Bacillota</taxon>
        <taxon>Bacilli</taxon>
        <taxon>Lactobacillales</taxon>
        <taxon>Streptococcaceae</taxon>
        <taxon>Lactococcus</taxon>
    </lineage>
</organism>
<sequence>MVEFRFFCQKIKNTKNSNDKSYELLLRSADGASFPAEEFSKIVVNKEKHKEYLIWLEKAIKSVVERYPNKIFSFNLDHQELEYDDTFNMLKKLSKFKNRIIIEVTEVPPIVRNTPYFSHVNLYAFQKIKNMGYRIALDDVAEGINSIGNLFLLLDFIDRVKFSTLSFRCSMNEDQLKKFIIYISNIAKFAKKDLVIEGIEDDLFSQWVSENITHLHQGYIYSKPHNIWPAELKKL</sequence>
<proteinExistence type="predicted"/>
<reference evidence="2 3" key="1">
    <citation type="submission" date="2021-02" db="EMBL/GenBank/DDBJ databases">
        <title>Complete genome sequence of Lactococcus lactis strain K_LL004.</title>
        <authorList>
            <person name="Kim H.B."/>
        </authorList>
    </citation>
    <scope>NUCLEOTIDE SEQUENCE [LARGE SCALE GENOMIC DNA]</scope>
    <source>
        <strain evidence="2 3">K_LL004</strain>
    </source>
</reference>
<gene>
    <name evidence="2" type="ORF">JW886_09770</name>
</gene>
<keyword evidence="3" id="KW-1185">Reference proteome</keyword>
<evidence type="ECO:0000313" key="2">
    <source>
        <dbReference type="EMBL" id="QSE76715.1"/>
    </source>
</evidence>
<dbReference type="SUPFAM" id="SSF141868">
    <property type="entry name" value="EAL domain-like"/>
    <property type="match status" value="1"/>
</dbReference>